<proteinExistence type="predicted"/>
<keyword evidence="2" id="KW-0732">Signal</keyword>
<accession>C0G8Y5</accession>
<feature type="region of interest" description="Disordered" evidence="1">
    <location>
        <begin position="46"/>
        <end position="78"/>
    </location>
</feature>
<dbReference type="InterPro" id="IPR014299">
    <property type="entry name" value="Penta_MxKDx"/>
</dbReference>
<dbReference type="NCBIfam" id="TIGR02953">
    <property type="entry name" value="penta_MxKDx"/>
    <property type="match status" value="1"/>
</dbReference>
<reference evidence="3 4" key="1">
    <citation type="submission" date="2009-03" db="EMBL/GenBank/DDBJ databases">
        <authorList>
            <person name="Setubal J.C."/>
            <person name="Boyle S."/>
            <person name="Crasta O.R."/>
            <person name="Gillespie J.J."/>
            <person name="Kenyon R.W."/>
            <person name="Lu J."/>
            <person name="Mane S."/>
            <person name="Nagrani S."/>
            <person name="Shallom J.M."/>
            <person name="Shallom S."/>
            <person name="Shukla M."/>
            <person name="Snyder E.E."/>
            <person name="Sobral B.W."/>
            <person name="Wattam A.R."/>
            <person name="Will R."/>
            <person name="Williams K."/>
            <person name="Yoo H."/>
            <person name="Bruce D.H."/>
            <person name="Detter C."/>
            <person name="Munk C."/>
            <person name="Brettin T.S."/>
            <person name="Ficht T."/>
        </authorList>
    </citation>
    <scope>NUCLEOTIDE SEQUENCE [LARGE SCALE GENOMIC DNA]</scope>
    <source>
        <strain evidence="3 4">Cudo</strain>
    </source>
</reference>
<evidence type="ECO:0000256" key="2">
    <source>
        <dbReference type="SAM" id="SignalP"/>
    </source>
</evidence>
<organism evidence="3 4">
    <name type="scientific">Brucella ceti str. Cudo</name>
    <dbReference type="NCBI Taxonomy" id="595497"/>
    <lineage>
        <taxon>Bacteria</taxon>
        <taxon>Pseudomonadati</taxon>
        <taxon>Pseudomonadota</taxon>
        <taxon>Alphaproteobacteria</taxon>
        <taxon>Hyphomicrobiales</taxon>
        <taxon>Brucellaceae</taxon>
        <taxon>Brucella/Ochrobactrum group</taxon>
        <taxon>Brucella</taxon>
    </lineage>
</organism>
<feature type="compositionally biased region" description="Basic and acidic residues" evidence="1">
    <location>
        <begin position="56"/>
        <end position="78"/>
    </location>
</feature>
<name>C0G8Y5_9HYPH</name>
<comment type="caution">
    <text evidence="3">The sequence shown here is derived from an EMBL/GenBank/DDBJ whole genome shotgun (WGS) entry which is preliminary data.</text>
</comment>
<dbReference type="AlphaFoldDB" id="C0G8Y5"/>
<feature type="chain" id="PRO_5002898390" evidence="2">
    <location>
        <begin position="38"/>
        <end position="78"/>
    </location>
</feature>
<feature type="signal peptide" evidence="2">
    <location>
        <begin position="1"/>
        <end position="37"/>
    </location>
</feature>
<evidence type="ECO:0000256" key="1">
    <source>
        <dbReference type="SAM" id="MobiDB-lite"/>
    </source>
</evidence>
<protein>
    <submittedName>
        <fullName evidence="3">Pentapeptide MXKDX repeat protein</fullName>
    </submittedName>
</protein>
<gene>
    <name evidence="3" type="ORF">BCETI_6000335</name>
</gene>
<evidence type="ECO:0000313" key="3">
    <source>
        <dbReference type="EMBL" id="EEH13399.1"/>
    </source>
</evidence>
<dbReference type="EMBL" id="ACJD01000006">
    <property type="protein sequence ID" value="EEH13399.1"/>
    <property type="molecule type" value="Genomic_DNA"/>
</dbReference>
<dbReference type="Proteomes" id="UP000003678">
    <property type="component" value="Unassembled WGS sequence"/>
</dbReference>
<sequence>MAPKFNRSFVMTIKHNIIAFSALALIAGFSLTPAAFAEDAMKGDAMHKDSKKMKKHDAMKGDAMKGDAMKGDAMKSGQ</sequence>
<evidence type="ECO:0000313" key="4">
    <source>
        <dbReference type="Proteomes" id="UP000003678"/>
    </source>
</evidence>